<organism evidence="3 4">
    <name type="scientific">Pseudooceanicola antarcticus</name>
    <dbReference type="NCBI Taxonomy" id="1247613"/>
    <lineage>
        <taxon>Bacteria</taxon>
        <taxon>Pseudomonadati</taxon>
        <taxon>Pseudomonadota</taxon>
        <taxon>Alphaproteobacteria</taxon>
        <taxon>Rhodobacterales</taxon>
        <taxon>Paracoccaceae</taxon>
        <taxon>Pseudooceanicola</taxon>
    </lineage>
</organism>
<dbReference type="Proteomes" id="UP000231702">
    <property type="component" value="Unassembled WGS sequence"/>
</dbReference>
<dbReference type="EMBL" id="PGTD01000016">
    <property type="protein sequence ID" value="PJE29091.1"/>
    <property type="molecule type" value="Genomic_DNA"/>
</dbReference>
<name>A0A285IFM0_9RHOB</name>
<dbReference type="EMBL" id="OBEA01000002">
    <property type="protein sequence ID" value="SNY46790.1"/>
    <property type="molecule type" value="Genomic_DNA"/>
</dbReference>
<gene>
    <name evidence="2" type="ORF">CVM39_11665</name>
    <name evidence="3" type="ORF">SAMN06297129_1034</name>
</gene>
<proteinExistence type="predicted"/>
<evidence type="ECO:0000313" key="5">
    <source>
        <dbReference type="Proteomes" id="UP000231702"/>
    </source>
</evidence>
<dbReference type="OrthoDB" id="7308154at2"/>
<reference evidence="3 4" key="1">
    <citation type="submission" date="2017-09" db="EMBL/GenBank/DDBJ databases">
        <authorList>
            <person name="Ehlers B."/>
            <person name="Leendertz F.H."/>
        </authorList>
    </citation>
    <scope>NUCLEOTIDE SEQUENCE [LARGE SCALE GENOMIC DNA]</scope>
    <source>
        <strain evidence="3 4">CGMCC 1.12662</strain>
    </source>
</reference>
<keyword evidence="5" id="KW-1185">Reference proteome</keyword>
<keyword evidence="1" id="KW-0732">Signal</keyword>
<reference evidence="2 5" key="2">
    <citation type="journal article" date="2018" name="Int. J. Syst. Evol. Microbiol.">
        <title>Pseudooceanicola lipolyticus sp. nov., a marine alphaproteobacterium, reclassification of Oceanicola flagellatus as Pseudooceanicola flagellatus comb. nov. and emended description of the genus Pseudooceanicola.</title>
        <authorList>
            <person name="Huang M.-M."/>
            <person name="Guo L.-L."/>
            <person name="Wu Y.-H."/>
            <person name="Lai Q.-L."/>
            <person name="Shao Z.-Z."/>
            <person name="Wang C.-S."/>
            <person name="Wu M."/>
            <person name="Xu X.-W."/>
        </authorList>
    </citation>
    <scope>NUCLEOTIDE SEQUENCE [LARGE SCALE GENOMIC DNA]</scope>
    <source>
        <strain evidence="2 5">Ar-45</strain>
    </source>
</reference>
<dbReference type="AlphaFoldDB" id="A0A285IFM0"/>
<protein>
    <recommendedName>
        <fullName evidence="6">AAA+ family ATPase</fullName>
    </recommendedName>
</protein>
<accession>A0A285IFM0</accession>
<feature type="signal peptide" evidence="1">
    <location>
        <begin position="1"/>
        <end position="21"/>
    </location>
</feature>
<evidence type="ECO:0000313" key="3">
    <source>
        <dbReference type="EMBL" id="SNY46790.1"/>
    </source>
</evidence>
<evidence type="ECO:0000313" key="2">
    <source>
        <dbReference type="EMBL" id="PJE29091.1"/>
    </source>
</evidence>
<evidence type="ECO:0008006" key="6">
    <source>
        <dbReference type="Google" id="ProtNLM"/>
    </source>
</evidence>
<evidence type="ECO:0000313" key="4">
    <source>
        <dbReference type="Proteomes" id="UP000231655"/>
    </source>
</evidence>
<feature type="chain" id="PRO_5012696045" description="AAA+ family ATPase" evidence="1">
    <location>
        <begin position="22"/>
        <end position="133"/>
    </location>
</feature>
<dbReference type="RefSeq" id="WP_097144821.1">
    <property type="nucleotide sequence ID" value="NZ_OBEA01000002.1"/>
</dbReference>
<evidence type="ECO:0000256" key="1">
    <source>
        <dbReference type="SAM" id="SignalP"/>
    </source>
</evidence>
<dbReference type="Proteomes" id="UP000231655">
    <property type="component" value="Unassembled WGS sequence"/>
</dbReference>
<sequence>MKQLLAIPLCALLLSPLPALAQDDPAPEPESGSENSQLMREGLRLLFEGLSGGLDETLEDMGEAASEAAPKLRDFVARMGPALIEALGKVGDLANYEAPVVLPNGDILIKRKDEAPDYLPPVPGENPDGSVDL</sequence>